<dbReference type="InterPro" id="IPR018389">
    <property type="entry name" value="DctP_fam"/>
</dbReference>
<dbReference type="PANTHER" id="PTHR33376:SF4">
    <property type="entry name" value="SIALIC ACID-BINDING PERIPLASMIC PROTEIN SIAP"/>
    <property type="match status" value="1"/>
</dbReference>
<keyword evidence="1 2" id="KW-0732">Signal</keyword>
<accession>A0A5Q4YVU5</accession>
<dbReference type="GO" id="GO:0055085">
    <property type="term" value="P:transmembrane transport"/>
    <property type="evidence" value="ECO:0007669"/>
    <property type="project" value="InterPro"/>
</dbReference>
<dbReference type="Proteomes" id="UP000325811">
    <property type="component" value="Chromosome I"/>
</dbReference>
<sequence>MLKKTCRTGVAAIAFVLSSLTALPASAQDTWRMATDQQADSPEGKAYQRFADLVAKYSNDQLTITIFPASQLGSASAMLEQISGGLIQVFPDALADASKWVPDVQYVSSPFLFQSRAQWVNFMHSDVVKGWVGQIHDKAGVDILGDPSQFMRGPYRVLVSTKPVHSLADIGGLKLRLAKDKLSVDVWTRLGASVQVLDWSAVYDGLDRHMIDAMTSPISQLESIKVTEVAKYVARTDEYWQSVAFFVNHKAYAALSPAEKNAVDRAYAESSAYAAELEKSFTDTAIDKMKKSGVQFTVLDTKPIVQQARTLYDARSTAGTLPKGFLAAVQSVQSNVTTASASGQ</sequence>
<dbReference type="NCBIfam" id="NF037995">
    <property type="entry name" value="TRAP_S1"/>
    <property type="match status" value="1"/>
</dbReference>
<proteinExistence type="predicted"/>
<protein>
    <submittedName>
        <fullName evidence="3">TRAP-type C4-dicarboxylate transport system, periplasmic component</fullName>
    </submittedName>
</protein>
<feature type="chain" id="PRO_5024971853" evidence="2">
    <location>
        <begin position="28"/>
        <end position="344"/>
    </location>
</feature>
<evidence type="ECO:0000256" key="2">
    <source>
        <dbReference type="SAM" id="SignalP"/>
    </source>
</evidence>
<evidence type="ECO:0000256" key="1">
    <source>
        <dbReference type="ARBA" id="ARBA00022729"/>
    </source>
</evidence>
<dbReference type="PANTHER" id="PTHR33376">
    <property type="match status" value="1"/>
</dbReference>
<name>A0A5Q4YVU5_9BURK</name>
<dbReference type="Gene3D" id="3.40.190.170">
    <property type="entry name" value="Bacterial extracellular solute-binding protein, family 7"/>
    <property type="match status" value="1"/>
</dbReference>
<gene>
    <name evidence="3" type="ORF">PDMSB3_2952</name>
</gene>
<dbReference type="CDD" id="cd13603">
    <property type="entry name" value="PBP2_TRAP_Siap_TeaA_like"/>
    <property type="match status" value="1"/>
</dbReference>
<dbReference type="EMBL" id="LR699553">
    <property type="protein sequence ID" value="VVD29408.1"/>
    <property type="molecule type" value="Genomic_DNA"/>
</dbReference>
<dbReference type="Pfam" id="PF03480">
    <property type="entry name" value="DctP"/>
    <property type="match status" value="1"/>
</dbReference>
<keyword evidence="4" id="KW-1185">Reference proteome</keyword>
<dbReference type="AlphaFoldDB" id="A0A5Q4YVU5"/>
<reference evidence="3 4" key="1">
    <citation type="submission" date="2019-08" db="EMBL/GenBank/DDBJ databases">
        <authorList>
            <person name="Herpell B J."/>
        </authorList>
    </citation>
    <scope>NUCLEOTIDE SEQUENCE [LARGE SCALE GENOMIC DNA]</scope>
    <source>
        <strain evidence="4">Msb3</strain>
    </source>
</reference>
<evidence type="ECO:0000313" key="4">
    <source>
        <dbReference type="Proteomes" id="UP000325811"/>
    </source>
</evidence>
<evidence type="ECO:0000313" key="3">
    <source>
        <dbReference type="EMBL" id="VVD29408.1"/>
    </source>
</evidence>
<organism evidence="3 4">
    <name type="scientific">Paraburkholderia dioscoreae</name>
    <dbReference type="NCBI Taxonomy" id="2604047"/>
    <lineage>
        <taxon>Bacteria</taxon>
        <taxon>Pseudomonadati</taxon>
        <taxon>Pseudomonadota</taxon>
        <taxon>Betaproteobacteria</taxon>
        <taxon>Burkholderiales</taxon>
        <taxon>Burkholderiaceae</taxon>
        <taxon>Paraburkholderia</taxon>
    </lineage>
</organism>
<dbReference type="InterPro" id="IPR038404">
    <property type="entry name" value="TRAP_DctP_sf"/>
</dbReference>
<feature type="signal peptide" evidence="2">
    <location>
        <begin position="1"/>
        <end position="27"/>
    </location>
</feature>
<dbReference type="KEGG" id="pdio:PDMSB3_2952"/>